<evidence type="ECO:0000313" key="1">
    <source>
        <dbReference type="EMBL" id="AGA30872.1"/>
    </source>
</evidence>
<dbReference type="Proteomes" id="UP000010798">
    <property type="component" value="Chromosome"/>
</dbReference>
<dbReference type="OrthoDB" id="9799912at2"/>
<dbReference type="KEGG" id="saci:Sinac_6808"/>
<accession>L0DNQ5</accession>
<dbReference type="GO" id="GO:0004519">
    <property type="term" value="F:endonuclease activity"/>
    <property type="evidence" value="ECO:0007669"/>
    <property type="project" value="InterPro"/>
</dbReference>
<dbReference type="RefSeq" id="WP_015249946.1">
    <property type="nucleotide sequence ID" value="NC_019892.1"/>
</dbReference>
<dbReference type="Pfam" id="PF09907">
    <property type="entry name" value="HigB_toxin"/>
    <property type="match status" value="1"/>
</dbReference>
<protein>
    <recommendedName>
        <fullName evidence="3">Type II toxin-antitoxin system HigB family toxin</fullName>
    </recommendedName>
</protein>
<proteinExistence type="predicted"/>
<dbReference type="STRING" id="886293.Sinac_6808"/>
<evidence type="ECO:0000313" key="2">
    <source>
        <dbReference type="Proteomes" id="UP000010798"/>
    </source>
</evidence>
<sequence>MADETKPKRNHLISRKKFREFVAGHPGTDRDLETFVAWCKIVERADWRNFADVRETFPHADLIGDQVCFNLGGNKYRVLAGIDYRADKPAWVYVEMVLTHKEYDNL</sequence>
<dbReference type="eggNOG" id="COG4680">
    <property type="taxonomic scope" value="Bacteria"/>
</dbReference>
<dbReference type="AlphaFoldDB" id="L0DNQ5"/>
<dbReference type="HOGENOM" id="CLU_153067_1_0_0"/>
<dbReference type="GO" id="GO:0110001">
    <property type="term" value="C:toxin-antitoxin complex"/>
    <property type="evidence" value="ECO:0007669"/>
    <property type="project" value="InterPro"/>
</dbReference>
<dbReference type="GO" id="GO:0003723">
    <property type="term" value="F:RNA binding"/>
    <property type="evidence" value="ECO:0007669"/>
    <property type="project" value="InterPro"/>
</dbReference>
<organism evidence="1 2">
    <name type="scientific">Singulisphaera acidiphila (strain ATCC BAA-1392 / DSM 18658 / VKM B-2454 / MOB10)</name>
    <dbReference type="NCBI Taxonomy" id="886293"/>
    <lineage>
        <taxon>Bacteria</taxon>
        <taxon>Pseudomonadati</taxon>
        <taxon>Planctomycetota</taxon>
        <taxon>Planctomycetia</taxon>
        <taxon>Isosphaerales</taxon>
        <taxon>Isosphaeraceae</taxon>
        <taxon>Singulisphaera</taxon>
    </lineage>
</organism>
<evidence type="ECO:0008006" key="3">
    <source>
        <dbReference type="Google" id="ProtNLM"/>
    </source>
</evidence>
<dbReference type="EMBL" id="CP003364">
    <property type="protein sequence ID" value="AGA30872.1"/>
    <property type="molecule type" value="Genomic_DNA"/>
</dbReference>
<reference evidence="1 2" key="1">
    <citation type="submission" date="2012-02" db="EMBL/GenBank/DDBJ databases">
        <title>Complete sequence of chromosome of Singulisphaera acidiphila DSM 18658.</title>
        <authorList>
            <consortium name="US DOE Joint Genome Institute (JGI-PGF)"/>
            <person name="Lucas S."/>
            <person name="Copeland A."/>
            <person name="Lapidus A."/>
            <person name="Glavina del Rio T."/>
            <person name="Dalin E."/>
            <person name="Tice H."/>
            <person name="Bruce D."/>
            <person name="Goodwin L."/>
            <person name="Pitluck S."/>
            <person name="Peters L."/>
            <person name="Ovchinnikova G."/>
            <person name="Chertkov O."/>
            <person name="Kyrpides N."/>
            <person name="Mavromatis K."/>
            <person name="Ivanova N."/>
            <person name="Brettin T."/>
            <person name="Detter J.C."/>
            <person name="Han C."/>
            <person name="Larimer F."/>
            <person name="Land M."/>
            <person name="Hauser L."/>
            <person name="Markowitz V."/>
            <person name="Cheng J.-F."/>
            <person name="Hugenholtz P."/>
            <person name="Woyke T."/>
            <person name="Wu D."/>
            <person name="Tindall B."/>
            <person name="Pomrenke H."/>
            <person name="Brambilla E."/>
            <person name="Klenk H.-P."/>
            <person name="Eisen J.A."/>
        </authorList>
    </citation>
    <scope>NUCLEOTIDE SEQUENCE [LARGE SCALE GENOMIC DNA]</scope>
    <source>
        <strain evidence="2">ATCC BAA-1392 / DSM 18658 / VKM B-2454 / MOB10</strain>
    </source>
</reference>
<keyword evidence="2" id="KW-1185">Reference proteome</keyword>
<name>L0DNQ5_SINAD</name>
<gene>
    <name evidence="1" type="ordered locus">Sinac_6808</name>
</gene>
<dbReference type="InterPro" id="IPR018669">
    <property type="entry name" value="Toxin_HigB"/>
</dbReference>